<reference evidence="2" key="1">
    <citation type="submission" date="2020-08" db="EMBL/GenBank/DDBJ databases">
        <title>Genome sequencing and assembly of the red palm weevil Rhynchophorus ferrugineus.</title>
        <authorList>
            <person name="Dias G.B."/>
            <person name="Bergman C.M."/>
            <person name="Manee M."/>
        </authorList>
    </citation>
    <scope>NUCLEOTIDE SEQUENCE</scope>
    <source>
        <strain evidence="2">AA-2017</strain>
        <tissue evidence="2">Whole larva</tissue>
    </source>
</reference>
<accession>A0A834IBS1</accession>
<dbReference type="AlphaFoldDB" id="A0A834IBS1"/>
<gene>
    <name evidence="2" type="ORF">GWI33_012277</name>
</gene>
<feature type="non-terminal residue" evidence="2">
    <location>
        <position position="1"/>
    </location>
</feature>
<evidence type="ECO:0000256" key="1">
    <source>
        <dbReference type="SAM" id="MobiDB-lite"/>
    </source>
</evidence>
<feature type="region of interest" description="Disordered" evidence="1">
    <location>
        <begin position="23"/>
        <end position="61"/>
    </location>
</feature>
<dbReference type="EMBL" id="JAACXV010011630">
    <property type="protein sequence ID" value="KAF7275005.1"/>
    <property type="molecule type" value="Genomic_DNA"/>
</dbReference>
<organism evidence="2 3">
    <name type="scientific">Rhynchophorus ferrugineus</name>
    <name type="common">Red palm weevil</name>
    <name type="synonym">Curculio ferrugineus</name>
    <dbReference type="NCBI Taxonomy" id="354439"/>
    <lineage>
        <taxon>Eukaryota</taxon>
        <taxon>Metazoa</taxon>
        <taxon>Ecdysozoa</taxon>
        <taxon>Arthropoda</taxon>
        <taxon>Hexapoda</taxon>
        <taxon>Insecta</taxon>
        <taxon>Pterygota</taxon>
        <taxon>Neoptera</taxon>
        <taxon>Endopterygota</taxon>
        <taxon>Coleoptera</taxon>
        <taxon>Polyphaga</taxon>
        <taxon>Cucujiformia</taxon>
        <taxon>Curculionidae</taxon>
        <taxon>Dryophthorinae</taxon>
        <taxon>Rhynchophorus</taxon>
    </lineage>
</organism>
<proteinExistence type="predicted"/>
<keyword evidence="3" id="KW-1185">Reference proteome</keyword>
<dbReference type="Proteomes" id="UP000625711">
    <property type="component" value="Unassembled WGS sequence"/>
</dbReference>
<name>A0A834IBS1_RHYFE</name>
<feature type="compositionally biased region" description="Basic and acidic residues" evidence="1">
    <location>
        <begin position="30"/>
        <end position="44"/>
    </location>
</feature>
<sequence>MGQSRHPATFAEVTDDCRRKIAEEQASGRYRPDEPGREKRPREASDDDRAEEEETGARHLKVKKCRVPAGYRGGSSGRNSIVKLRFGTPSEIYNSRRSVLFYGDGVVLADLV</sequence>
<protein>
    <submittedName>
        <fullName evidence="2">Uncharacterized protein</fullName>
    </submittedName>
</protein>
<feature type="compositionally biased region" description="Acidic residues" evidence="1">
    <location>
        <begin position="45"/>
        <end position="54"/>
    </location>
</feature>
<evidence type="ECO:0000313" key="3">
    <source>
        <dbReference type="Proteomes" id="UP000625711"/>
    </source>
</evidence>
<comment type="caution">
    <text evidence="2">The sequence shown here is derived from an EMBL/GenBank/DDBJ whole genome shotgun (WGS) entry which is preliminary data.</text>
</comment>
<evidence type="ECO:0000313" key="2">
    <source>
        <dbReference type="EMBL" id="KAF7275005.1"/>
    </source>
</evidence>